<dbReference type="AlphaFoldDB" id="A0A023G127"/>
<organism evidence="2">
    <name type="scientific">Amblyomma triste</name>
    <name type="common">Neotropical tick</name>
    <dbReference type="NCBI Taxonomy" id="251400"/>
    <lineage>
        <taxon>Eukaryota</taxon>
        <taxon>Metazoa</taxon>
        <taxon>Ecdysozoa</taxon>
        <taxon>Arthropoda</taxon>
        <taxon>Chelicerata</taxon>
        <taxon>Arachnida</taxon>
        <taxon>Acari</taxon>
        <taxon>Parasitiformes</taxon>
        <taxon>Ixodida</taxon>
        <taxon>Ixodoidea</taxon>
        <taxon>Ixodidae</taxon>
        <taxon>Amblyomminae</taxon>
        <taxon>Amblyomma</taxon>
    </lineage>
</organism>
<protein>
    <submittedName>
        <fullName evidence="2">Putative secreted protein</fullName>
    </submittedName>
</protein>
<reference evidence="2" key="1">
    <citation type="submission" date="2014-03" db="EMBL/GenBank/DDBJ databases">
        <title>The sialotranscriptome of Amblyomma triste, Amblyomma parvum and Amblyomma cajennense ticks, uncovered by 454-based RNA-seq.</title>
        <authorList>
            <person name="Garcia G.R."/>
            <person name="Gardinassi L.G."/>
            <person name="Ribeiro J.M."/>
            <person name="Anatriello E."/>
            <person name="Ferreira B.R."/>
            <person name="Moreira H.N."/>
            <person name="Mafra C."/>
            <person name="Olegario M.M."/>
            <person name="Szabo P.J."/>
            <person name="Miranda-Santos I.K."/>
            <person name="Maruyama S.R."/>
        </authorList>
    </citation>
    <scope>NUCLEOTIDE SEQUENCE</scope>
    <source>
        <strain evidence="2">Mato Grasso do Sul</strain>
        <tissue evidence="2">Salivary glands</tissue>
    </source>
</reference>
<accession>A0A023G127</accession>
<proteinExistence type="evidence at transcript level"/>
<feature type="signal peptide" evidence="1">
    <location>
        <begin position="1"/>
        <end position="15"/>
    </location>
</feature>
<evidence type="ECO:0000256" key="1">
    <source>
        <dbReference type="SAM" id="SignalP"/>
    </source>
</evidence>
<evidence type="ECO:0000313" key="2">
    <source>
        <dbReference type="EMBL" id="JAC27424.1"/>
    </source>
</evidence>
<dbReference type="EMBL" id="GBBM01007994">
    <property type="protein sequence ID" value="JAC27424.1"/>
    <property type="molecule type" value="mRNA"/>
</dbReference>
<keyword evidence="1" id="KW-0732">Signal</keyword>
<name>A0A023G127_AMBTT</name>
<sequence length="79" mass="9109">MIIGQLLCLYPKLLAVPIQCPFSSLLHCGSHVFDCCHHITVKKKIMVYLYKFFCQFCKLLIDAQCIISCRFSFYSVIAL</sequence>
<feature type="chain" id="PRO_5012316851" evidence="1">
    <location>
        <begin position="16"/>
        <end position="79"/>
    </location>
</feature>